<feature type="transmembrane region" description="Helical" evidence="7">
    <location>
        <begin position="172"/>
        <end position="194"/>
    </location>
</feature>
<gene>
    <name evidence="8" type="ORF">CUNI_LOCUS472</name>
</gene>
<evidence type="ECO:0000256" key="2">
    <source>
        <dbReference type="ARBA" id="ARBA00022692"/>
    </source>
</evidence>
<evidence type="ECO:0000313" key="9">
    <source>
        <dbReference type="Proteomes" id="UP000678393"/>
    </source>
</evidence>
<dbReference type="GO" id="GO:0005789">
    <property type="term" value="C:endoplasmic reticulum membrane"/>
    <property type="evidence" value="ECO:0007669"/>
    <property type="project" value="UniProtKB-SubCell"/>
</dbReference>
<dbReference type="Pfam" id="PF11712">
    <property type="entry name" value="Vma12"/>
    <property type="match status" value="1"/>
</dbReference>
<sequence length="198" mass="22935">MAEDTKLSVRRPQLQVTGHIREAAEKALHCRSVTDDLKKECQEMLQEENGKTLVSTTVLRDIYTALRGDGQKIFLHEIIKDAEFMPQTVSPPTRNPQLEARIQKLRIEQENKEYRRMTRNVNQKVQTTFTFQEEVKAMNRQLIMMINFLITVAAGFAFGYKGIEMMVGKVFAMQMMSGLIVALIVFFVDLYFLLRYGF</sequence>
<proteinExistence type="predicted"/>
<protein>
    <recommendedName>
        <fullName evidence="10">Transmembrane protein 199</fullName>
    </recommendedName>
</protein>
<accession>A0A8S3YEI9</accession>
<evidence type="ECO:0000256" key="1">
    <source>
        <dbReference type="ARBA" id="ARBA00004477"/>
    </source>
</evidence>
<keyword evidence="4 7" id="KW-1133">Transmembrane helix</keyword>
<evidence type="ECO:0008006" key="10">
    <source>
        <dbReference type="Google" id="ProtNLM"/>
    </source>
</evidence>
<dbReference type="InterPro" id="IPR021013">
    <property type="entry name" value="ATPase_Vma12"/>
</dbReference>
<evidence type="ECO:0000313" key="8">
    <source>
        <dbReference type="EMBL" id="CAG5114914.1"/>
    </source>
</evidence>
<organism evidence="8 9">
    <name type="scientific">Candidula unifasciata</name>
    <dbReference type="NCBI Taxonomy" id="100452"/>
    <lineage>
        <taxon>Eukaryota</taxon>
        <taxon>Metazoa</taxon>
        <taxon>Spiralia</taxon>
        <taxon>Lophotrochozoa</taxon>
        <taxon>Mollusca</taxon>
        <taxon>Gastropoda</taxon>
        <taxon>Heterobranchia</taxon>
        <taxon>Euthyneura</taxon>
        <taxon>Panpulmonata</taxon>
        <taxon>Eupulmonata</taxon>
        <taxon>Stylommatophora</taxon>
        <taxon>Helicina</taxon>
        <taxon>Helicoidea</taxon>
        <taxon>Geomitridae</taxon>
        <taxon>Candidula</taxon>
    </lineage>
</organism>
<comment type="subcellular location">
    <subcellularLocation>
        <location evidence="1">Endoplasmic reticulum membrane</location>
        <topology evidence="1">Multi-pass membrane protein</topology>
    </subcellularLocation>
</comment>
<evidence type="ECO:0000256" key="4">
    <source>
        <dbReference type="ARBA" id="ARBA00022989"/>
    </source>
</evidence>
<evidence type="ECO:0000256" key="5">
    <source>
        <dbReference type="ARBA" id="ARBA00023136"/>
    </source>
</evidence>
<keyword evidence="3" id="KW-0256">Endoplasmic reticulum</keyword>
<keyword evidence="6" id="KW-0175">Coiled coil</keyword>
<keyword evidence="5 7" id="KW-0472">Membrane</keyword>
<dbReference type="PANTHER" id="PTHR31394:SF1">
    <property type="entry name" value="TRANSMEMBRANE PROTEIN 199"/>
    <property type="match status" value="1"/>
</dbReference>
<feature type="coiled-coil region" evidence="6">
    <location>
        <begin position="100"/>
        <end position="127"/>
    </location>
</feature>
<dbReference type="EMBL" id="CAJHNH020000053">
    <property type="protein sequence ID" value="CAG5114914.1"/>
    <property type="molecule type" value="Genomic_DNA"/>
</dbReference>
<dbReference type="GO" id="GO:0070072">
    <property type="term" value="P:vacuolar proton-transporting V-type ATPase complex assembly"/>
    <property type="evidence" value="ECO:0007669"/>
    <property type="project" value="InterPro"/>
</dbReference>
<dbReference type="PANTHER" id="PTHR31394">
    <property type="entry name" value="TRANSMEMBRANE PROTEIN 199"/>
    <property type="match status" value="1"/>
</dbReference>
<keyword evidence="2 7" id="KW-0812">Transmembrane</keyword>
<name>A0A8S3YEI9_9EUPU</name>
<evidence type="ECO:0000256" key="7">
    <source>
        <dbReference type="SAM" id="Phobius"/>
    </source>
</evidence>
<keyword evidence="9" id="KW-1185">Reference proteome</keyword>
<evidence type="ECO:0000256" key="6">
    <source>
        <dbReference type="SAM" id="Coils"/>
    </source>
</evidence>
<dbReference type="Proteomes" id="UP000678393">
    <property type="component" value="Unassembled WGS sequence"/>
</dbReference>
<evidence type="ECO:0000256" key="3">
    <source>
        <dbReference type="ARBA" id="ARBA00022824"/>
    </source>
</evidence>
<feature type="transmembrane region" description="Helical" evidence="7">
    <location>
        <begin position="142"/>
        <end position="160"/>
    </location>
</feature>
<dbReference type="AlphaFoldDB" id="A0A8S3YEI9"/>
<comment type="caution">
    <text evidence="8">The sequence shown here is derived from an EMBL/GenBank/DDBJ whole genome shotgun (WGS) entry which is preliminary data.</text>
</comment>
<reference evidence="8" key="1">
    <citation type="submission" date="2021-04" db="EMBL/GenBank/DDBJ databases">
        <authorList>
            <consortium name="Molecular Ecology Group"/>
        </authorList>
    </citation>
    <scope>NUCLEOTIDE SEQUENCE</scope>
</reference>
<dbReference type="OrthoDB" id="19981at2759"/>